<evidence type="ECO:0000259" key="12">
    <source>
        <dbReference type="PROSITE" id="PS51217"/>
    </source>
</evidence>
<dbReference type="AlphaFoldDB" id="A0A3B8N5W7"/>
<dbReference type="GO" id="GO:0005829">
    <property type="term" value="C:cytosol"/>
    <property type="evidence" value="ECO:0007669"/>
    <property type="project" value="TreeGrafter"/>
</dbReference>
<dbReference type="Pfam" id="PF12073">
    <property type="entry name" value="DUF3553"/>
    <property type="match status" value="1"/>
</dbReference>
<dbReference type="Gene3D" id="1.10.486.10">
    <property type="entry name" value="PCRA, domain 4"/>
    <property type="match status" value="1"/>
</dbReference>
<comment type="catalytic activity">
    <reaction evidence="7">
        <text>Couples ATP hydrolysis with the unwinding of duplex DNA by translocating in the 3'-5' direction.</text>
        <dbReference type="EC" id="5.6.2.4"/>
    </reaction>
</comment>
<comment type="catalytic activity">
    <reaction evidence="9">
        <text>ATP + H2O = ADP + phosphate + H(+)</text>
        <dbReference type="Rhea" id="RHEA:13065"/>
        <dbReference type="ChEBI" id="CHEBI:15377"/>
        <dbReference type="ChEBI" id="CHEBI:15378"/>
        <dbReference type="ChEBI" id="CHEBI:30616"/>
        <dbReference type="ChEBI" id="CHEBI:43474"/>
        <dbReference type="ChEBI" id="CHEBI:456216"/>
        <dbReference type="EC" id="5.6.2.4"/>
    </reaction>
</comment>
<keyword evidence="6" id="KW-0413">Isomerase</keyword>
<dbReference type="Gene3D" id="3.40.50.300">
    <property type="entry name" value="P-loop containing nucleotide triphosphate hydrolases"/>
    <property type="match status" value="2"/>
</dbReference>
<keyword evidence="2 10" id="KW-0547">Nucleotide-binding</keyword>
<dbReference type="Pfam" id="PF00580">
    <property type="entry name" value="UvrD-helicase"/>
    <property type="match status" value="1"/>
</dbReference>
<dbReference type="CDD" id="cd17932">
    <property type="entry name" value="DEXQc_UvrD"/>
    <property type="match status" value="1"/>
</dbReference>
<dbReference type="GO" id="GO:0000725">
    <property type="term" value="P:recombinational repair"/>
    <property type="evidence" value="ECO:0007669"/>
    <property type="project" value="TreeGrafter"/>
</dbReference>
<dbReference type="Gene3D" id="1.10.10.160">
    <property type="match status" value="1"/>
</dbReference>
<evidence type="ECO:0000256" key="1">
    <source>
        <dbReference type="ARBA" id="ARBA00009922"/>
    </source>
</evidence>
<dbReference type="PROSITE" id="PS51198">
    <property type="entry name" value="UVRD_HELICASE_ATP_BIND"/>
    <property type="match status" value="1"/>
</dbReference>
<dbReference type="PANTHER" id="PTHR11070:SF3">
    <property type="entry name" value="DNA 3'-5' HELICASE"/>
    <property type="match status" value="1"/>
</dbReference>
<dbReference type="GO" id="GO:0003677">
    <property type="term" value="F:DNA binding"/>
    <property type="evidence" value="ECO:0007669"/>
    <property type="project" value="InterPro"/>
</dbReference>
<name>A0A3B8N5W7_9BACT</name>
<organism evidence="13 14">
    <name type="scientific">Thermodesulfobacterium commune</name>
    <dbReference type="NCBI Taxonomy" id="1741"/>
    <lineage>
        <taxon>Bacteria</taxon>
        <taxon>Pseudomonadati</taxon>
        <taxon>Thermodesulfobacteriota</taxon>
        <taxon>Thermodesulfobacteria</taxon>
        <taxon>Thermodesulfobacteriales</taxon>
        <taxon>Thermodesulfobacteriaceae</taxon>
        <taxon>Thermodesulfobacterium</taxon>
    </lineage>
</organism>
<dbReference type="Proteomes" id="UP000257240">
    <property type="component" value="Unassembled WGS sequence"/>
</dbReference>
<dbReference type="InterPro" id="IPR027417">
    <property type="entry name" value="P-loop_NTPase"/>
</dbReference>
<evidence type="ECO:0000313" key="13">
    <source>
        <dbReference type="EMBL" id="HAA84549.1"/>
    </source>
</evidence>
<evidence type="ECO:0000256" key="2">
    <source>
        <dbReference type="ARBA" id="ARBA00022741"/>
    </source>
</evidence>
<evidence type="ECO:0000256" key="7">
    <source>
        <dbReference type="ARBA" id="ARBA00034617"/>
    </source>
</evidence>
<dbReference type="InterPro" id="IPR013986">
    <property type="entry name" value="DExx_box_DNA_helicase_dom_sf"/>
</dbReference>
<dbReference type="RefSeq" id="WP_038061833.1">
    <property type="nucleotide sequence ID" value="NZ_DAINLL010000014.1"/>
</dbReference>
<evidence type="ECO:0000256" key="4">
    <source>
        <dbReference type="ARBA" id="ARBA00022806"/>
    </source>
</evidence>
<proteinExistence type="inferred from homology"/>
<evidence type="ECO:0000256" key="8">
    <source>
        <dbReference type="ARBA" id="ARBA00034808"/>
    </source>
</evidence>
<dbReference type="EMBL" id="DLVE01000090">
    <property type="protein sequence ID" value="HAA84549.1"/>
    <property type="molecule type" value="Genomic_DNA"/>
</dbReference>
<dbReference type="InterPro" id="IPR000212">
    <property type="entry name" value="DNA_helicase_UvrD/REP"/>
</dbReference>
<gene>
    <name evidence="13" type="ORF">DCE01_07185</name>
</gene>
<dbReference type="InterPro" id="IPR014016">
    <property type="entry name" value="UvrD-like_ATP-bd"/>
</dbReference>
<evidence type="ECO:0000256" key="10">
    <source>
        <dbReference type="PROSITE-ProRule" id="PRU00560"/>
    </source>
</evidence>
<feature type="domain" description="UvrD-like helicase C-terminal" evidence="12">
    <location>
        <begin position="298"/>
        <end position="559"/>
    </location>
</feature>
<feature type="domain" description="UvrD-like helicase ATP-binding" evidence="11">
    <location>
        <begin position="13"/>
        <end position="297"/>
    </location>
</feature>
<comment type="similarity">
    <text evidence="1">Belongs to the helicase family. UvrD subfamily.</text>
</comment>
<feature type="binding site" evidence="10">
    <location>
        <begin position="34"/>
        <end position="41"/>
    </location>
    <ligand>
        <name>ATP</name>
        <dbReference type="ChEBI" id="CHEBI:30616"/>
    </ligand>
</feature>
<keyword evidence="4 10" id="KW-0347">Helicase</keyword>
<reference evidence="13 14" key="1">
    <citation type="journal article" date="2018" name="Nat. Biotechnol.">
        <title>A standardized bacterial taxonomy based on genome phylogeny substantially revises the tree of life.</title>
        <authorList>
            <person name="Parks D.H."/>
            <person name="Chuvochina M."/>
            <person name="Waite D.W."/>
            <person name="Rinke C."/>
            <person name="Skarshewski A."/>
            <person name="Chaumeil P.A."/>
            <person name="Hugenholtz P."/>
        </authorList>
    </citation>
    <scope>NUCLEOTIDE SEQUENCE [LARGE SCALE GENOMIC DNA]</scope>
    <source>
        <strain evidence="13">UBA12529</strain>
    </source>
</reference>
<evidence type="ECO:0000256" key="3">
    <source>
        <dbReference type="ARBA" id="ARBA00022801"/>
    </source>
</evidence>
<dbReference type="PROSITE" id="PS51217">
    <property type="entry name" value="UVRD_HELICASE_CTER"/>
    <property type="match status" value="1"/>
</dbReference>
<comment type="caution">
    <text evidence="13">The sequence shown here is derived from an EMBL/GenBank/DDBJ whole genome shotgun (WGS) entry which is preliminary data.</text>
</comment>
<dbReference type="SUPFAM" id="SSF52540">
    <property type="entry name" value="P-loop containing nucleoside triphosphate hydrolases"/>
    <property type="match status" value="1"/>
</dbReference>
<dbReference type="InterPro" id="IPR021938">
    <property type="entry name" value="DUF3553"/>
</dbReference>
<dbReference type="InterPro" id="IPR014017">
    <property type="entry name" value="DNA_helicase_UvrD-like_C"/>
</dbReference>
<sequence length="720" mass="83837">MKVLKTTRLEFLKDLNSAQLEAVQTIFGPLLVIAGAGSGKTKTLTSRMAYLVAQGVPPEKILLLTFTKRASKEMIQRAGLLLKIDCDKIMGGTFHSIAQYMLRFYGYLLGYPSNFTIIDRGDSEDLINLLRNSLGLAEAKKRFPKKETLANIYSKMINQQKTLEELLKNHYPQFLDFYYEIERLLIEYQNYKKEHHLMDYDDLLVNWLTILKNFPQVREEVGKRFEFIMVDEYQDTNTLQGEIIRYMGERHQNVMVVGDDSQSIYGFRGANYRNIFDFPKLFPNTRIIKLEQNYRSTQPILDLANHIIAKSKLKYTKNLFTLRKNGEKPILFFAEDEADSSRFIAEKVLELREKGIKLSQMAVLFRSASHSFDLEMELAKRGIPFIKYGGLKLLEAAHIKDFISILRIMVNPKDFLSWNRVLLLLEGIGPRTAEKILEAIKQTSNDLFFSLERLPYKFSFLEFKNLISLLTGVNSFKDKPSQCLLKVWEFYQPVFQRLYYEDYHRRERDIEALIDLSEKYTTLEEFLTDLMLEPIEITEKDPDSLTDHLILSTVHSAKGLEWHTVFIISLIEGRFPSVYSLENEEELEEERRLFYVAVTRARENLFLISPLTTYVRGEGKTLARISQFVKDLPPNLVRIYSRKEEPKKGTNESDNGKKIGEISFTENFIRFRVGDMVKHPHFGLGEVMEVLSEEKVRVNFTQKGPTLLNLKYTKLEKVIN</sequence>
<dbReference type="PANTHER" id="PTHR11070">
    <property type="entry name" value="UVRD / RECB / PCRA DNA HELICASE FAMILY MEMBER"/>
    <property type="match status" value="1"/>
</dbReference>
<dbReference type="GO" id="GO:0016887">
    <property type="term" value="F:ATP hydrolysis activity"/>
    <property type="evidence" value="ECO:0007669"/>
    <property type="project" value="RHEA"/>
</dbReference>
<keyword evidence="3 10" id="KW-0378">Hydrolase</keyword>
<evidence type="ECO:0000259" key="11">
    <source>
        <dbReference type="PROSITE" id="PS51198"/>
    </source>
</evidence>
<keyword evidence="5 10" id="KW-0067">ATP-binding</keyword>
<evidence type="ECO:0000256" key="5">
    <source>
        <dbReference type="ARBA" id="ARBA00022840"/>
    </source>
</evidence>
<protein>
    <recommendedName>
        <fullName evidence="8">DNA 3'-5' helicase</fullName>
        <ecNumber evidence="8">5.6.2.4</ecNumber>
    </recommendedName>
</protein>
<evidence type="ECO:0000256" key="6">
    <source>
        <dbReference type="ARBA" id="ARBA00023235"/>
    </source>
</evidence>
<evidence type="ECO:0000313" key="14">
    <source>
        <dbReference type="Proteomes" id="UP000257240"/>
    </source>
</evidence>
<dbReference type="GO" id="GO:0005524">
    <property type="term" value="F:ATP binding"/>
    <property type="evidence" value="ECO:0007669"/>
    <property type="project" value="UniProtKB-UniRule"/>
</dbReference>
<dbReference type="Pfam" id="PF13361">
    <property type="entry name" value="UvrD_C"/>
    <property type="match status" value="1"/>
</dbReference>
<evidence type="ECO:0000256" key="9">
    <source>
        <dbReference type="ARBA" id="ARBA00048988"/>
    </source>
</evidence>
<dbReference type="GO" id="GO:0043138">
    <property type="term" value="F:3'-5' DNA helicase activity"/>
    <property type="evidence" value="ECO:0007669"/>
    <property type="project" value="UniProtKB-EC"/>
</dbReference>
<accession>A0A3B8N5W7</accession>
<dbReference type="EC" id="5.6.2.4" evidence="8"/>